<evidence type="ECO:0000313" key="5">
    <source>
        <dbReference type="Proteomes" id="UP000322084"/>
    </source>
</evidence>
<feature type="domain" description="Mce/MlaD" evidence="2">
    <location>
        <begin position="40"/>
        <end position="116"/>
    </location>
</feature>
<dbReference type="InterPro" id="IPR003399">
    <property type="entry name" value="Mce/MlaD"/>
</dbReference>
<reference evidence="5 6" key="1">
    <citation type="submission" date="2019-09" db="EMBL/GenBank/DDBJ databases">
        <title>NBRP : Genome information of microbial organism related human and environment.</title>
        <authorList>
            <person name="Hattori M."/>
            <person name="Oshima K."/>
            <person name="Inaba H."/>
            <person name="Suda W."/>
            <person name="Sakamoto M."/>
            <person name="Iino T."/>
            <person name="Kitahara M."/>
            <person name="Oshida Y."/>
            <person name="Iida T."/>
            <person name="Kudo T."/>
            <person name="Itoh T."/>
            <person name="Ohkuma M."/>
        </authorList>
    </citation>
    <scope>NUCLEOTIDE SEQUENCE [LARGE SCALE GENOMIC DNA]</scope>
    <source>
        <strain evidence="3 5">Hi-2</strain>
        <strain evidence="4 6">Mie-1</strain>
    </source>
</reference>
<evidence type="ECO:0000313" key="4">
    <source>
        <dbReference type="EMBL" id="GEQ99577.1"/>
    </source>
</evidence>
<keyword evidence="1" id="KW-0812">Transmembrane</keyword>
<sequence length="315" mass="34253">METRAHHLLIGTFMLLLISGLFAFVIWLAKVDVDQQYKRYEIFFEGSVAGLSEGSAVRLNGVPVGSVLDISIPAEDPSKVRVLVRIENDVPILEGSVARLELQGFTGIAFVQISGGQRGRALPISEDAGVGEIPSERSPIQQVFEEAPNLINEAILAVNNVKELLGPDTQQRVANILENIDILSSSLAGRSEEINAVLLHLDDAIIDFQNTAKAFSSLAATTNDVMTTDVRQTFEQASEAARSADALADELTGLVSDNREGVSRFVNTGLPEVARLIGDLRRLTQRLDTVAQKFEDKPIEALFGSKQPEFEGQKN</sequence>
<protein>
    <submittedName>
        <fullName evidence="3">ABC transporter permease</fullName>
    </submittedName>
</protein>
<dbReference type="Proteomes" id="UP000322084">
    <property type="component" value="Unassembled WGS sequence"/>
</dbReference>
<dbReference type="RefSeq" id="WP_149999775.1">
    <property type="nucleotide sequence ID" value="NZ_BKCL01000002.1"/>
</dbReference>
<evidence type="ECO:0000313" key="3">
    <source>
        <dbReference type="EMBL" id="GEQ97248.1"/>
    </source>
</evidence>
<dbReference type="Proteomes" id="UP000325187">
    <property type="component" value="Unassembled WGS sequence"/>
</dbReference>
<dbReference type="PANTHER" id="PTHR36698:SF2">
    <property type="entry name" value="MCE_MLAD DOMAIN-CONTAINING PROTEIN"/>
    <property type="match status" value="1"/>
</dbReference>
<accession>A0A5A7MUI5</accession>
<comment type="caution">
    <text evidence="3">The sequence shown here is derived from an EMBL/GenBank/DDBJ whole genome shotgun (WGS) entry which is preliminary data.</text>
</comment>
<evidence type="ECO:0000313" key="6">
    <source>
        <dbReference type="Proteomes" id="UP000325187"/>
    </source>
</evidence>
<feature type="transmembrane region" description="Helical" evidence="1">
    <location>
        <begin position="6"/>
        <end position="29"/>
    </location>
</feature>
<dbReference type="AlphaFoldDB" id="A0A5A7MQL1"/>
<dbReference type="EMBL" id="BKCL01000002">
    <property type="protein sequence ID" value="GEQ97248.1"/>
    <property type="molecule type" value="Genomic_DNA"/>
</dbReference>
<dbReference type="PANTHER" id="PTHR36698">
    <property type="entry name" value="BLL5892 PROTEIN"/>
    <property type="match status" value="1"/>
</dbReference>
<name>A0A5A7MQL1_9PROT</name>
<proteinExistence type="predicted"/>
<gene>
    <name evidence="3" type="ORF">JCM17844_08850</name>
    <name evidence="4" type="ORF">JCM17845_02010</name>
</gene>
<keyword evidence="1" id="KW-1133">Transmembrane helix</keyword>
<evidence type="ECO:0000259" key="2">
    <source>
        <dbReference type="Pfam" id="PF02470"/>
    </source>
</evidence>
<keyword evidence="1" id="KW-0472">Membrane</keyword>
<accession>A0A5A7MQL1</accession>
<keyword evidence="6" id="KW-1185">Reference proteome</keyword>
<dbReference type="Pfam" id="PF02470">
    <property type="entry name" value="MlaD"/>
    <property type="match status" value="1"/>
</dbReference>
<dbReference type="EMBL" id="BKCM01000001">
    <property type="protein sequence ID" value="GEQ99577.1"/>
    <property type="molecule type" value="Genomic_DNA"/>
</dbReference>
<organism evidence="3 5">
    <name type="scientific">Iodidimonas gelatinilytica</name>
    <dbReference type="NCBI Taxonomy" id="1236966"/>
    <lineage>
        <taxon>Bacteria</taxon>
        <taxon>Pseudomonadati</taxon>
        <taxon>Pseudomonadota</taxon>
        <taxon>Alphaproteobacteria</taxon>
        <taxon>Iodidimonadales</taxon>
        <taxon>Iodidimonadaceae</taxon>
        <taxon>Iodidimonas</taxon>
    </lineage>
</organism>
<evidence type="ECO:0000256" key="1">
    <source>
        <dbReference type="SAM" id="Phobius"/>
    </source>
</evidence>